<evidence type="ECO:0000256" key="14">
    <source>
        <dbReference type="RuleBase" id="RU004182"/>
    </source>
</evidence>
<reference evidence="17" key="1">
    <citation type="submission" date="2014-09" db="EMBL/GenBank/DDBJ databases">
        <authorList>
            <person name="Gomez-Valero L."/>
        </authorList>
    </citation>
    <scope>NUCLEOTIDE SEQUENCE [LARGE SCALE GENOMIC DNA]</scope>
    <source>
        <strain evidence="17">ATCC35250</strain>
    </source>
</reference>
<dbReference type="Gene3D" id="3.40.50.620">
    <property type="entry name" value="HUPs"/>
    <property type="match status" value="1"/>
</dbReference>
<dbReference type="PANTHER" id="PTHR11455:SF9">
    <property type="entry name" value="CRYPTOCHROME CIRCADIAN CLOCK 5 ISOFORM X1"/>
    <property type="match status" value="1"/>
</dbReference>
<comment type="similarity">
    <text evidence="2">Belongs to the DNA photolyase class-1 family.</text>
</comment>
<dbReference type="EC" id="4.1.99.3" evidence="3"/>
<feature type="site" description="Electron transfer via tryptophanyl radical" evidence="13">
    <location>
        <position position="316"/>
    </location>
</feature>
<dbReference type="GO" id="GO:0071949">
    <property type="term" value="F:FAD binding"/>
    <property type="evidence" value="ECO:0007669"/>
    <property type="project" value="TreeGrafter"/>
</dbReference>
<dbReference type="PANTHER" id="PTHR11455">
    <property type="entry name" value="CRYPTOCHROME"/>
    <property type="match status" value="1"/>
</dbReference>
<evidence type="ECO:0000256" key="7">
    <source>
        <dbReference type="ARBA" id="ARBA00022991"/>
    </source>
</evidence>
<keyword evidence="16" id="KW-0456">Lyase</keyword>
<dbReference type="Proteomes" id="UP000032803">
    <property type="component" value="Chromosome I"/>
</dbReference>
<dbReference type="FunFam" id="1.10.579.10:FF:000003">
    <property type="entry name" value="Deoxyribodipyrimidine photo-lyase"/>
    <property type="match status" value="1"/>
</dbReference>
<evidence type="ECO:0000256" key="9">
    <source>
        <dbReference type="ARBA" id="ARBA00033999"/>
    </source>
</evidence>
<dbReference type="InterPro" id="IPR036155">
    <property type="entry name" value="Crypto/Photolyase_N_sf"/>
</dbReference>
<dbReference type="GO" id="GO:0003677">
    <property type="term" value="F:DNA binding"/>
    <property type="evidence" value="ECO:0007669"/>
    <property type="project" value="TreeGrafter"/>
</dbReference>
<evidence type="ECO:0000313" key="17">
    <source>
        <dbReference type="Proteomes" id="UP000032803"/>
    </source>
</evidence>
<dbReference type="KEGG" id="lha:LHA_0165"/>
<dbReference type="PROSITE" id="PS00394">
    <property type="entry name" value="DNA_PHOTOLYASES_1_1"/>
    <property type="match status" value="1"/>
</dbReference>
<dbReference type="InterPro" id="IPR002081">
    <property type="entry name" value="Cryptochrome/DNA_photolyase_1"/>
</dbReference>
<comment type="catalytic activity">
    <reaction evidence="9">
        <text>cyclobutadipyrimidine (in DNA) = 2 pyrimidine residues (in DNA).</text>
        <dbReference type="EC" id="4.1.99.3"/>
    </reaction>
</comment>
<dbReference type="Gene3D" id="1.10.579.10">
    <property type="entry name" value="DNA Cyclobutane Dipyrimidine Photolyase, subunit A, domain 3"/>
    <property type="match status" value="1"/>
</dbReference>
<dbReference type="GO" id="GO:0003904">
    <property type="term" value="F:deoxyribodipyrimidine photo-lyase activity"/>
    <property type="evidence" value="ECO:0007669"/>
    <property type="project" value="UniProtKB-EC"/>
</dbReference>
<sequence>MIIAITFTNYHTMSIAIVWFRQDLRLSDNPAFASACNEHEVVIPIFIFDKETSVLGSAQKWWLHYSLNELANSLADWGLPFVLRAGNPFDILMGLIQESRADAVYWNRCYEPNAIRRDTNIKTALLEQGIAVHSTNGSLLNEPWCIKNQSGDYFKVFTPFWKQCLKTLAIPKPFTISNHPQKLELHSDVLDDWNLLPKKPNWAFNFSNYWQPGEKGAQEKLKHFIQNKLKRYKTHRDVPIEDATSKLSPHLHFGEISPWEIVRNLELIKVEEQSNLNAIDCFLSELGWREFSYHLLYHFPNLAKDSFREEFDLFPWHSDENLLQYWYQGKTGYPLVDAGMRELWSTGYMHNRVRMIVASFLTKDLFLDWRLGADWFLDTLVDADLANNSASWQWVAGCGADAAPYFRIFNPILQSEKFDPNGDYIRQWVPELSKVGPKYIHQPWLGSFSQTGITIGKDYPAPIVDHNDARKTALKYYDQIKHHRFNE</sequence>
<dbReference type="Pfam" id="PF00875">
    <property type="entry name" value="DNA_photolyase"/>
    <property type="match status" value="1"/>
</dbReference>
<evidence type="ECO:0000256" key="4">
    <source>
        <dbReference type="ARBA" id="ARBA00014046"/>
    </source>
</evidence>
<feature type="domain" description="Photolyase/cryptochrome alpha/beta" evidence="15">
    <location>
        <begin position="14"/>
        <end position="140"/>
    </location>
</feature>
<dbReference type="InterPro" id="IPR005101">
    <property type="entry name" value="Cryptochr/Photolyase_FAD-bd"/>
</dbReference>
<feature type="site" description="Electron transfer via tryptophanyl radical" evidence="13">
    <location>
        <position position="369"/>
    </location>
</feature>
<evidence type="ECO:0000256" key="1">
    <source>
        <dbReference type="ARBA" id="ARBA00001932"/>
    </source>
</evidence>
<evidence type="ECO:0000256" key="8">
    <source>
        <dbReference type="ARBA" id="ARBA00031671"/>
    </source>
</evidence>
<dbReference type="STRING" id="449.LHA_0165"/>
<feature type="binding site" evidence="12">
    <location>
        <begin position="244"/>
        <end position="248"/>
    </location>
    <ligand>
        <name>FAD</name>
        <dbReference type="ChEBI" id="CHEBI:57692"/>
    </ligand>
</feature>
<dbReference type="AlphaFoldDB" id="A0A0A8UR81"/>
<name>A0A0A8UR81_LEGHA</name>
<feature type="binding site" evidence="12">
    <location>
        <begin position="382"/>
        <end position="384"/>
    </location>
    <ligand>
        <name>FAD</name>
        <dbReference type="ChEBI" id="CHEBI:57692"/>
    </ligand>
</feature>
<evidence type="ECO:0000256" key="5">
    <source>
        <dbReference type="ARBA" id="ARBA00022630"/>
    </source>
</evidence>
<keyword evidence="7 14" id="KW-0157">Chromophore</keyword>
<proteinExistence type="inferred from homology"/>
<gene>
    <name evidence="16" type="ORF">LHA_0165</name>
</gene>
<evidence type="ECO:0000256" key="6">
    <source>
        <dbReference type="ARBA" id="ARBA00022827"/>
    </source>
</evidence>
<evidence type="ECO:0000256" key="12">
    <source>
        <dbReference type="PIRSR" id="PIRSR602081-1"/>
    </source>
</evidence>
<feature type="site" description="Electron transfer via tryptophanyl radical" evidence="13">
    <location>
        <position position="392"/>
    </location>
</feature>
<keyword evidence="6 12" id="KW-0274">FAD</keyword>
<dbReference type="PROSITE" id="PS51645">
    <property type="entry name" value="PHR_CRY_ALPHA_BETA"/>
    <property type="match status" value="1"/>
</dbReference>
<comment type="similarity">
    <text evidence="14">Belongs to the DNA photolyase family.</text>
</comment>
<dbReference type="InterPro" id="IPR036134">
    <property type="entry name" value="Crypto/Photolyase_FAD-like_sf"/>
</dbReference>
<dbReference type="InterPro" id="IPR018394">
    <property type="entry name" value="DNA_photolyase_1_CS_C"/>
</dbReference>
<dbReference type="Gene3D" id="1.25.40.80">
    <property type="match status" value="1"/>
</dbReference>
<evidence type="ECO:0000256" key="13">
    <source>
        <dbReference type="PIRSR" id="PIRSR602081-2"/>
    </source>
</evidence>
<keyword evidence="17" id="KW-1185">Reference proteome</keyword>
<evidence type="ECO:0000256" key="10">
    <source>
        <dbReference type="ARBA" id="ARBA00059220"/>
    </source>
</evidence>
<dbReference type="Pfam" id="PF03441">
    <property type="entry name" value="FAD_binding_7"/>
    <property type="match status" value="1"/>
</dbReference>
<comment type="cofactor">
    <cofactor evidence="1">
        <name>(6R)-5,10-methylene-5,6,7,8-tetrahydrofolate</name>
        <dbReference type="ChEBI" id="CHEBI:15636"/>
    </cofactor>
</comment>
<dbReference type="PROSITE" id="PS00691">
    <property type="entry name" value="DNA_PHOTOLYASES_1_2"/>
    <property type="match status" value="1"/>
</dbReference>
<dbReference type="HOGENOM" id="CLU_010348_2_2_6"/>
<keyword evidence="5 12" id="KW-0285">Flavoprotein</keyword>
<dbReference type="GO" id="GO:0000719">
    <property type="term" value="P:photoreactive repair"/>
    <property type="evidence" value="ECO:0007669"/>
    <property type="project" value="UniProtKB-ARBA"/>
</dbReference>
<organism evidence="16 17">
    <name type="scientific">Legionella hackeliae</name>
    <dbReference type="NCBI Taxonomy" id="449"/>
    <lineage>
        <taxon>Bacteria</taxon>
        <taxon>Pseudomonadati</taxon>
        <taxon>Pseudomonadota</taxon>
        <taxon>Gammaproteobacteria</taxon>
        <taxon>Legionellales</taxon>
        <taxon>Legionellaceae</taxon>
        <taxon>Legionella</taxon>
    </lineage>
</organism>
<comment type="function">
    <text evidence="10">Involved in repair of UV radiation-induced DNA damage. Catalyzes the light-dependent monomerization (300-600 nm) of cyclobutyl pyrimidine dimers (in cis-syn configuration), which are formed between adjacent bases on the same DNA strand upon exposure to ultraviolet radiation.</text>
</comment>
<evidence type="ECO:0000259" key="15">
    <source>
        <dbReference type="PROSITE" id="PS51645"/>
    </source>
</evidence>
<evidence type="ECO:0000256" key="2">
    <source>
        <dbReference type="ARBA" id="ARBA00005862"/>
    </source>
</evidence>
<evidence type="ECO:0000256" key="11">
    <source>
        <dbReference type="ARBA" id="ARBA00083107"/>
    </source>
</evidence>
<evidence type="ECO:0000256" key="3">
    <source>
        <dbReference type="ARBA" id="ARBA00013149"/>
    </source>
</evidence>
<dbReference type="GO" id="GO:0009416">
    <property type="term" value="P:response to light stimulus"/>
    <property type="evidence" value="ECO:0007669"/>
    <property type="project" value="TreeGrafter"/>
</dbReference>
<accession>A0A0A8UR81</accession>
<dbReference type="PRINTS" id="PR00147">
    <property type="entry name" value="DNAPHOTLYASE"/>
</dbReference>
<dbReference type="InterPro" id="IPR006050">
    <property type="entry name" value="DNA_photolyase_N"/>
</dbReference>
<evidence type="ECO:0000313" key="16">
    <source>
        <dbReference type="EMBL" id="CEK09279.1"/>
    </source>
</evidence>
<feature type="binding site" evidence="12">
    <location>
        <position position="232"/>
    </location>
    <ligand>
        <name>FAD</name>
        <dbReference type="ChEBI" id="CHEBI:57692"/>
    </ligand>
</feature>
<protein>
    <recommendedName>
        <fullName evidence="4">Deoxyribodipyrimidine photo-lyase</fullName>
        <ecNumber evidence="3">4.1.99.3</ecNumber>
    </recommendedName>
    <alternativeName>
        <fullName evidence="8">DNA photolyase</fullName>
    </alternativeName>
    <alternativeName>
        <fullName evidence="11">Photoreactivating enzyme</fullName>
    </alternativeName>
</protein>
<dbReference type="SUPFAM" id="SSF48173">
    <property type="entry name" value="Cryptochrome/photolyase FAD-binding domain"/>
    <property type="match status" value="1"/>
</dbReference>
<feature type="binding site" evidence="12">
    <location>
        <position position="282"/>
    </location>
    <ligand>
        <name>FAD</name>
        <dbReference type="ChEBI" id="CHEBI:57692"/>
    </ligand>
</feature>
<dbReference type="EMBL" id="LN681225">
    <property type="protein sequence ID" value="CEK09279.1"/>
    <property type="molecule type" value="Genomic_DNA"/>
</dbReference>
<dbReference type="SUPFAM" id="SSF52425">
    <property type="entry name" value="Cryptochrome/photolyase, N-terminal domain"/>
    <property type="match status" value="1"/>
</dbReference>
<comment type="cofactor">
    <cofactor evidence="12">
        <name>FAD</name>
        <dbReference type="ChEBI" id="CHEBI:57692"/>
    </cofactor>
    <text evidence="12">Binds 1 FAD per subunit.</text>
</comment>
<dbReference type="PATRIC" id="fig|449.7.peg.869"/>
<dbReference type="InterPro" id="IPR014729">
    <property type="entry name" value="Rossmann-like_a/b/a_fold"/>
</dbReference>